<dbReference type="SUPFAM" id="SSF140693">
    <property type="entry name" value="IpaD-like"/>
    <property type="match status" value="1"/>
</dbReference>
<comment type="similarity">
    <text evidence="2">Belongs to the invasin protein D family.</text>
</comment>
<feature type="compositionally biased region" description="Basic and acidic residues" evidence="8">
    <location>
        <begin position="271"/>
        <end position="286"/>
    </location>
</feature>
<feature type="compositionally biased region" description="Basic and acidic residues" evidence="8">
    <location>
        <begin position="44"/>
        <end position="54"/>
    </location>
</feature>
<dbReference type="RefSeq" id="WP_038619432.1">
    <property type="nucleotide sequence ID" value="NZ_CP009553.3"/>
</dbReference>
<dbReference type="InterPro" id="IPR036708">
    <property type="entry name" value="BipD-like_sf"/>
</dbReference>
<evidence type="ECO:0000256" key="5">
    <source>
        <dbReference type="ARBA" id="ARBA00023026"/>
    </source>
</evidence>
<accession>A0A378YRA6</accession>
<evidence type="ECO:0000313" key="9">
    <source>
        <dbReference type="EMBL" id="SUA79037.1"/>
    </source>
</evidence>
<proteinExistence type="inferred from homology"/>
<dbReference type="OrthoDB" id="6507315at2"/>
<dbReference type="Pfam" id="PF06511">
    <property type="entry name" value="T3SS_TC"/>
    <property type="match status" value="1"/>
</dbReference>
<keyword evidence="5" id="KW-0843">Virulence</keyword>
<evidence type="ECO:0000256" key="1">
    <source>
        <dbReference type="ARBA" id="ARBA00004613"/>
    </source>
</evidence>
<organism evidence="9 10">
    <name type="scientific">Pandoraea pnomenusa</name>
    <dbReference type="NCBI Taxonomy" id="93220"/>
    <lineage>
        <taxon>Bacteria</taxon>
        <taxon>Pseudomonadati</taxon>
        <taxon>Pseudomonadota</taxon>
        <taxon>Betaproteobacteria</taxon>
        <taxon>Burkholderiales</taxon>
        <taxon>Burkholderiaceae</taxon>
        <taxon>Pandoraea</taxon>
    </lineage>
</organism>
<feature type="compositionally biased region" description="Low complexity" evidence="8">
    <location>
        <begin position="15"/>
        <end position="31"/>
    </location>
</feature>
<dbReference type="Proteomes" id="UP000254573">
    <property type="component" value="Unassembled WGS sequence"/>
</dbReference>
<dbReference type="AlphaFoldDB" id="A0A378YRA6"/>
<gene>
    <name evidence="9" type="primary">sipD</name>
    <name evidence="9" type="ORF">NCTC13160_03003</name>
</gene>
<sequence>MNSISDGRLPPLPLPNDLRLQPLNRLQEAGVDGPGEDGPPFDGTARDTPDDAKALSEGLARSAARLLAQLEAMNDALGKRDNPGELDDLRDDVRVAALDLEARLRGLSAVDEPIAPDVRNALLDALPGPGLRNLPPVTTDRPPGVTNLPPVAPPPSDRPKPDAEPPLMPRVNNTPPEDEKDPYSDSKLWEDIADLIGDIKDGYLDVYSEAVAKYLAFNKALSDLISKLSGWISTSSDGKEVTLNIGELRKALNDILAEFKPPNKNSVLYPKQDKDSNDIEGGTKEDAEKWARDFGLPESSVQEQPEGSGKWVVVIDTSPIDRMLDSIPKDGDEKKMNPFELDIWRSGFTSQENQVKTMMQQLMQRYTTANSTYDNLVKVLSSTIASTLEVAKGFLR</sequence>
<dbReference type="GO" id="GO:0005576">
    <property type="term" value="C:extracellular region"/>
    <property type="evidence" value="ECO:0007669"/>
    <property type="project" value="UniProtKB-SubCell"/>
</dbReference>
<name>A0A378YRA6_9BURK</name>
<reference evidence="9 10" key="1">
    <citation type="submission" date="2018-06" db="EMBL/GenBank/DDBJ databases">
        <authorList>
            <consortium name="Pathogen Informatics"/>
            <person name="Doyle S."/>
        </authorList>
    </citation>
    <scope>NUCLEOTIDE SEQUENCE [LARGE SCALE GENOMIC DNA]</scope>
    <source>
        <strain evidence="9 10">NCTC13160</strain>
    </source>
</reference>
<evidence type="ECO:0000256" key="3">
    <source>
        <dbReference type="ARBA" id="ARBA00018825"/>
    </source>
</evidence>
<evidence type="ECO:0000313" key="10">
    <source>
        <dbReference type="Proteomes" id="UP000254573"/>
    </source>
</evidence>
<evidence type="ECO:0000256" key="4">
    <source>
        <dbReference type="ARBA" id="ARBA00022525"/>
    </source>
</evidence>
<keyword evidence="6" id="KW-0175">Coiled coil</keyword>
<evidence type="ECO:0000256" key="8">
    <source>
        <dbReference type="SAM" id="MobiDB-lite"/>
    </source>
</evidence>
<dbReference type="STRING" id="93220.A6P55_12345"/>
<evidence type="ECO:0000256" key="7">
    <source>
        <dbReference type="ARBA" id="ARBA00025541"/>
    </source>
</evidence>
<feature type="region of interest" description="Disordered" evidence="8">
    <location>
        <begin position="1"/>
        <end position="55"/>
    </location>
</feature>
<evidence type="ECO:0000256" key="2">
    <source>
        <dbReference type="ARBA" id="ARBA00007741"/>
    </source>
</evidence>
<protein>
    <recommendedName>
        <fullName evidence="3">Translocator protein BipD</fullName>
    </recommendedName>
</protein>
<comment type="function">
    <text evidence="7">Required for invasion of epithelial cells, as well as for survival within host cells, escape from endocytic vesicles and subsequent actin-tail formation. Probably regulates the secretion of effectors BipB and BipC and their final integration into the target cell membrane.</text>
</comment>
<feature type="region of interest" description="Disordered" evidence="8">
    <location>
        <begin position="266"/>
        <end position="286"/>
    </location>
</feature>
<dbReference type="KEGG" id="ppnm:LV28_15245"/>
<keyword evidence="4" id="KW-0964">Secreted</keyword>
<feature type="region of interest" description="Disordered" evidence="8">
    <location>
        <begin position="126"/>
        <end position="184"/>
    </location>
</feature>
<dbReference type="EMBL" id="UGSG01000001">
    <property type="protein sequence ID" value="SUA79037.1"/>
    <property type="molecule type" value="Genomic_DNA"/>
</dbReference>
<dbReference type="Gene3D" id="1.20.1710.10">
    <property type="entry name" value="IpaD-like"/>
    <property type="match status" value="1"/>
</dbReference>
<comment type="subcellular location">
    <subcellularLocation>
        <location evidence="1">Secreted</location>
    </subcellularLocation>
</comment>
<dbReference type="InterPro" id="IPR009483">
    <property type="entry name" value="IpaD/BipD/SipD"/>
</dbReference>
<evidence type="ECO:0000256" key="6">
    <source>
        <dbReference type="ARBA" id="ARBA00023054"/>
    </source>
</evidence>